<name>A0AAW0FIP3_9APHY</name>
<feature type="compositionally biased region" description="Low complexity" evidence="1">
    <location>
        <begin position="63"/>
        <end position="76"/>
    </location>
</feature>
<organism evidence="2 3">
    <name type="scientific">Cerrena zonata</name>
    <dbReference type="NCBI Taxonomy" id="2478898"/>
    <lineage>
        <taxon>Eukaryota</taxon>
        <taxon>Fungi</taxon>
        <taxon>Dikarya</taxon>
        <taxon>Basidiomycota</taxon>
        <taxon>Agaricomycotina</taxon>
        <taxon>Agaricomycetes</taxon>
        <taxon>Polyporales</taxon>
        <taxon>Cerrenaceae</taxon>
        <taxon>Cerrena</taxon>
    </lineage>
</organism>
<feature type="compositionally biased region" description="Basic and acidic residues" evidence="1">
    <location>
        <begin position="40"/>
        <end position="50"/>
    </location>
</feature>
<reference evidence="2 3" key="1">
    <citation type="submission" date="2022-09" db="EMBL/GenBank/DDBJ databases">
        <authorList>
            <person name="Palmer J.M."/>
        </authorList>
    </citation>
    <scope>NUCLEOTIDE SEQUENCE [LARGE SCALE GENOMIC DNA]</scope>
    <source>
        <strain evidence="2 3">DSM 7382</strain>
    </source>
</reference>
<accession>A0AAW0FIP3</accession>
<protein>
    <submittedName>
        <fullName evidence="2">Uncharacterized protein</fullName>
    </submittedName>
</protein>
<feature type="compositionally biased region" description="Low complexity" evidence="1">
    <location>
        <begin position="135"/>
        <end position="153"/>
    </location>
</feature>
<dbReference type="Proteomes" id="UP001385951">
    <property type="component" value="Unassembled WGS sequence"/>
</dbReference>
<gene>
    <name evidence="2" type="ORF">QCA50_017629</name>
</gene>
<evidence type="ECO:0000256" key="1">
    <source>
        <dbReference type="SAM" id="MobiDB-lite"/>
    </source>
</evidence>
<evidence type="ECO:0000313" key="3">
    <source>
        <dbReference type="Proteomes" id="UP001385951"/>
    </source>
</evidence>
<feature type="compositionally biased region" description="Polar residues" evidence="1">
    <location>
        <begin position="95"/>
        <end position="105"/>
    </location>
</feature>
<feature type="region of interest" description="Disordered" evidence="1">
    <location>
        <begin position="1"/>
        <end position="105"/>
    </location>
</feature>
<proteinExistence type="predicted"/>
<feature type="region of interest" description="Disordered" evidence="1">
    <location>
        <begin position="119"/>
        <end position="174"/>
    </location>
</feature>
<evidence type="ECO:0000313" key="2">
    <source>
        <dbReference type="EMBL" id="KAK7679409.1"/>
    </source>
</evidence>
<feature type="compositionally biased region" description="Acidic residues" evidence="1">
    <location>
        <begin position="122"/>
        <end position="132"/>
    </location>
</feature>
<sequence>MIDSKSELRFSNPGSKLSSSKLSPPSQGSNNKHAPSINSRLKDPTPESHESIGLSRKNSHNASFLKSSSTHKLLSTPVTSTTKTHAVHHKLNETRAGSNDAKTVSGMATTPSAYKAIHYENVFDDDDDDGEDYYLSNQSKKQSQSPSLKNNQSNHEDEEDDDLLFTMSDMNVTK</sequence>
<dbReference type="EMBL" id="JASBNA010000060">
    <property type="protein sequence ID" value="KAK7679409.1"/>
    <property type="molecule type" value="Genomic_DNA"/>
</dbReference>
<dbReference type="AlphaFoldDB" id="A0AAW0FIP3"/>
<feature type="compositionally biased region" description="Low complexity" evidence="1">
    <location>
        <begin position="11"/>
        <end position="30"/>
    </location>
</feature>
<keyword evidence="3" id="KW-1185">Reference proteome</keyword>
<comment type="caution">
    <text evidence="2">The sequence shown here is derived from an EMBL/GenBank/DDBJ whole genome shotgun (WGS) entry which is preliminary data.</text>
</comment>